<accession>A0ACD5AEG3</accession>
<reference evidence="1" key="1">
    <citation type="journal article" date="2025" name="Int. J. Syst. Evol. Microbiol.">
        <title>Streptomyces citrinus sp. nov., with yellow diffusible pigment.</title>
        <authorList>
            <person name="He Y."/>
            <person name="Yang E."/>
            <person name="Xu J."/>
            <person name="Sun Y."/>
            <person name="Sun L."/>
        </authorList>
    </citation>
    <scope>NUCLEOTIDE SEQUENCE</scope>
    <source>
        <strain evidence="1">Q6</strain>
    </source>
</reference>
<dbReference type="Proteomes" id="UP001432251">
    <property type="component" value="Chromosome"/>
</dbReference>
<dbReference type="EMBL" id="CP146022">
    <property type="protein sequence ID" value="WWQ65559.1"/>
    <property type="molecule type" value="Genomic_DNA"/>
</dbReference>
<organism evidence="1 2">
    <name type="scientific">Streptomyces citrinus</name>
    <dbReference type="NCBI Taxonomy" id="3118173"/>
    <lineage>
        <taxon>Bacteria</taxon>
        <taxon>Bacillati</taxon>
        <taxon>Actinomycetota</taxon>
        <taxon>Actinomycetes</taxon>
        <taxon>Kitasatosporales</taxon>
        <taxon>Streptomycetaceae</taxon>
        <taxon>Streptomyces</taxon>
    </lineage>
</organism>
<gene>
    <name evidence="1" type="ORF">V2W30_21040</name>
</gene>
<proteinExistence type="predicted"/>
<name>A0ACD5AEG3_9ACTN</name>
<evidence type="ECO:0000313" key="1">
    <source>
        <dbReference type="EMBL" id="WWQ65559.1"/>
    </source>
</evidence>
<protein>
    <submittedName>
        <fullName evidence="1">Uncharacterized protein</fullName>
    </submittedName>
</protein>
<sequence length="63" mass="6363">MCKKMVRSALALAFSVGVALGAVSTLDLHWGSSATGVQAIAPPDLHWGGAPVIDSESKTDVAA</sequence>
<evidence type="ECO:0000313" key="2">
    <source>
        <dbReference type="Proteomes" id="UP001432251"/>
    </source>
</evidence>
<keyword evidence="2" id="KW-1185">Reference proteome</keyword>